<dbReference type="Gene3D" id="3.20.20.150">
    <property type="entry name" value="Divalent-metal-dependent TIM barrel enzymes"/>
    <property type="match status" value="1"/>
</dbReference>
<comment type="caution">
    <text evidence="2">The sequence shown here is derived from an EMBL/GenBank/DDBJ whole genome shotgun (WGS) entry which is preliminary data.</text>
</comment>
<evidence type="ECO:0000313" key="3">
    <source>
        <dbReference type="Proteomes" id="UP001575105"/>
    </source>
</evidence>
<name>A0ABV4U8Q5_9BACT</name>
<dbReference type="RefSeq" id="WP_425346916.1">
    <property type="nucleotide sequence ID" value="NZ_JBGUBD010000014.1"/>
</dbReference>
<protein>
    <submittedName>
        <fullName evidence="2">Sugar phosphate isomerase/epimerase family protein</fullName>
    </submittedName>
</protein>
<dbReference type="PANTHER" id="PTHR12110:SF21">
    <property type="entry name" value="XYLOSE ISOMERASE-LIKE TIM BARREL DOMAIN-CONTAINING PROTEIN"/>
    <property type="match status" value="1"/>
</dbReference>
<dbReference type="EMBL" id="JBGUBD010000014">
    <property type="protein sequence ID" value="MFA9479990.1"/>
    <property type="molecule type" value="Genomic_DNA"/>
</dbReference>
<dbReference type="Proteomes" id="UP001575105">
    <property type="component" value="Unassembled WGS sequence"/>
</dbReference>
<evidence type="ECO:0000313" key="2">
    <source>
        <dbReference type="EMBL" id="MFA9479990.1"/>
    </source>
</evidence>
<evidence type="ECO:0000259" key="1">
    <source>
        <dbReference type="Pfam" id="PF01261"/>
    </source>
</evidence>
<dbReference type="GO" id="GO:0016853">
    <property type="term" value="F:isomerase activity"/>
    <property type="evidence" value="ECO:0007669"/>
    <property type="project" value="UniProtKB-KW"/>
</dbReference>
<sequence length="303" mass="34176">MSPIHARTHHQDIRIGTLAGRGERTAAYIGEILSHGFESFQLNFHKRKPEGMDLKKLARQVRSIIDEAESSAVISSFGIFGNPLQDKEHVKQLKQAIDACETAGCSIVASFAGALDGQPVEEAIKPWAKVWRPLVKRAEDRGVRLVIENCPMGGTWHAANWNIGFCPRAWEMMFNEINSDHLGLEWEPAHQMIQLIDPISQLRQWIHKIYHVHGKDASIDWNRLRTHGTHAGLPPVISRHPGFGDTNWTDVISILRQHGYRGFIDIEGWHDPIYAGDLELTGQVHALNHLKHCRGGDFVETVK</sequence>
<organism evidence="2 3">
    <name type="scientific">Natronomicrosphaera hydrolytica</name>
    <dbReference type="NCBI Taxonomy" id="3242702"/>
    <lineage>
        <taxon>Bacteria</taxon>
        <taxon>Pseudomonadati</taxon>
        <taxon>Planctomycetota</taxon>
        <taxon>Phycisphaerae</taxon>
        <taxon>Phycisphaerales</taxon>
        <taxon>Phycisphaeraceae</taxon>
        <taxon>Natronomicrosphaera</taxon>
    </lineage>
</organism>
<dbReference type="PANTHER" id="PTHR12110">
    <property type="entry name" value="HYDROXYPYRUVATE ISOMERASE"/>
    <property type="match status" value="1"/>
</dbReference>
<dbReference type="SUPFAM" id="SSF51658">
    <property type="entry name" value="Xylose isomerase-like"/>
    <property type="match status" value="1"/>
</dbReference>
<dbReference type="InterPro" id="IPR013022">
    <property type="entry name" value="Xyl_isomerase-like_TIM-brl"/>
</dbReference>
<dbReference type="InterPro" id="IPR036237">
    <property type="entry name" value="Xyl_isomerase-like_sf"/>
</dbReference>
<accession>A0ABV4U8Q5</accession>
<keyword evidence="2" id="KW-0413">Isomerase</keyword>
<proteinExistence type="predicted"/>
<dbReference type="InterPro" id="IPR050312">
    <property type="entry name" value="IolE/XylAMocC-like"/>
</dbReference>
<feature type="domain" description="Xylose isomerase-like TIM barrel" evidence="1">
    <location>
        <begin position="32"/>
        <end position="278"/>
    </location>
</feature>
<reference evidence="2 3" key="1">
    <citation type="submission" date="2024-08" db="EMBL/GenBank/DDBJ databases">
        <title>Whole-genome sequencing of halo(alkali)philic microorganisms from hypersaline lakes.</title>
        <authorList>
            <person name="Sorokin D.Y."/>
            <person name="Merkel A.Y."/>
            <person name="Messina E."/>
            <person name="Yakimov M."/>
        </authorList>
    </citation>
    <scope>NUCLEOTIDE SEQUENCE [LARGE SCALE GENOMIC DNA]</scope>
    <source>
        <strain evidence="2 3">AB-hyl4</strain>
    </source>
</reference>
<keyword evidence="3" id="KW-1185">Reference proteome</keyword>
<gene>
    <name evidence="2" type="ORF">ACERK3_17055</name>
</gene>
<dbReference type="Pfam" id="PF01261">
    <property type="entry name" value="AP_endonuc_2"/>
    <property type="match status" value="1"/>
</dbReference>